<evidence type="ECO:0000256" key="1">
    <source>
        <dbReference type="SAM" id="Phobius"/>
    </source>
</evidence>
<feature type="transmembrane region" description="Helical" evidence="1">
    <location>
        <begin position="6"/>
        <end position="23"/>
    </location>
</feature>
<keyword evidence="1" id="KW-0472">Membrane</keyword>
<reference evidence="2 3" key="1">
    <citation type="journal article" date="2010" name="Stand. Genomic Sci.">
        <title>Complete genome sequence of Methanoplanus petrolearius type strain (SEBR 4847).</title>
        <authorList>
            <person name="Brambilla E."/>
            <person name="Djao O.D."/>
            <person name="Daligault H."/>
            <person name="Lapidus A."/>
            <person name="Lucas S."/>
            <person name="Hammon N."/>
            <person name="Nolan M."/>
            <person name="Tice H."/>
            <person name="Cheng J.F."/>
            <person name="Han C."/>
            <person name="Tapia R."/>
            <person name="Goodwin L."/>
            <person name="Pitluck S."/>
            <person name="Liolios K."/>
            <person name="Ivanova N."/>
            <person name="Mavromatis K."/>
            <person name="Mikhailova N."/>
            <person name="Pati A."/>
            <person name="Chen A."/>
            <person name="Palaniappan K."/>
            <person name="Land M."/>
            <person name="Hauser L."/>
            <person name="Chang Y.J."/>
            <person name="Jeffries C.D."/>
            <person name="Rohde M."/>
            <person name="Spring S."/>
            <person name="Sikorski J."/>
            <person name="Goker M."/>
            <person name="Woyke T."/>
            <person name="Bristow J."/>
            <person name="Eisen J.A."/>
            <person name="Markowitz V."/>
            <person name="Hugenholtz P."/>
            <person name="Kyrpides N.C."/>
            <person name="Klenk H.P."/>
        </authorList>
    </citation>
    <scope>NUCLEOTIDE SEQUENCE [LARGE SCALE GENOMIC DNA]</scope>
    <source>
        <strain evidence="3">DSM 11571 / OCM 486 / SEBR 4847</strain>
    </source>
</reference>
<name>E1RJS1_METP4</name>
<dbReference type="eggNOG" id="arCOG06453">
    <property type="taxonomic scope" value="Archaea"/>
</dbReference>
<keyword evidence="1" id="KW-1133">Transmembrane helix</keyword>
<protein>
    <submittedName>
        <fullName evidence="2">Uncharacterized protein</fullName>
    </submittedName>
</protein>
<feature type="transmembrane region" description="Helical" evidence="1">
    <location>
        <begin position="82"/>
        <end position="112"/>
    </location>
</feature>
<dbReference type="HOGENOM" id="CLU_1352126_0_0_2"/>
<keyword evidence="3" id="KW-1185">Reference proteome</keyword>
<dbReference type="OrthoDB" id="384274at2157"/>
<organism evidence="2 3">
    <name type="scientific">Methanolacinia petrolearia (strain DSM 11571 / OCM 486 / SEBR 4847)</name>
    <name type="common">Methanoplanus petrolearius</name>
    <dbReference type="NCBI Taxonomy" id="679926"/>
    <lineage>
        <taxon>Archaea</taxon>
        <taxon>Methanobacteriati</taxon>
        <taxon>Methanobacteriota</taxon>
        <taxon>Stenosarchaea group</taxon>
        <taxon>Methanomicrobia</taxon>
        <taxon>Methanomicrobiales</taxon>
        <taxon>Methanomicrobiaceae</taxon>
        <taxon>Methanolacinia</taxon>
    </lineage>
</organism>
<evidence type="ECO:0000313" key="3">
    <source>
        <dbReference type="Proteomes" id="UP000006565"/>
    </source>
</evidence>
<feature type="transmembrane region" description="Helical" evidence="1">
    <location>
        <begin position="44"/>
        <end position="70"/>
    </location>
</feature>
<keyword evidence="1" id="KW-0812">Transmembrane</keyword>
<dbReference type="EMBL" id="CP002117">
    <property type="protein sequence ID" value="ADN35718.1"/>
    <property type="molecule type" value="Genomic_DNA"/>
</dbReference>
<dbReference type="KEGG" id="mpi:Mpet_0951"/>
<dbReference type="RefSeq" id="WP_013328896.1">
    <property type="nucleotide sequence ID" value="NC_014507.1"/>
</dbReference>
<accession>E1RJS1</accession>
<feature type="transmembrane region" description="Helical" evidence="1">
    <location>
        <begin position="151"/>
        <end position="180"/>
    </location>
</feature>
<dbReference type="GeneID" id="9743411"/>
<proteinExistence type="predicted"/>
<dbReference type="STRING" id="679926.Mpet_0951"/>
<evidence type="ECO:0000313" key="2">
    <source>
        <dbReference type="EMBL" id="ADN35718.1"/>
    </source>
</evidence>
<dbReference type="Proteomes" id="UP000006565">
    <property type="component" value="Chromosome"/>
</dbReference>
<sequence>MLGEDIAIIILFGFIGASLKYIDASYDDKVFNRKFALALSPVTGIVYCVIIALNQYAAGICLGIVISVILCGKIDNFAFSLIVAIIFTTVVILGVSGLLSVSILTLLVILLCSGIDEIGNDQVDKEMKIPYLDKKRSGFKEIIRNLRTHWFLYRVTSYVGIIFLILTIAVPWVFFFALIAEECTYQLVESIALKKKSQQGIT</sequence>
<gene>
    <name evidence="2" type="ordered locus">Mpet_0951</name>
</gene>
<dbReference type="AlphaFoldDB" id="E1RJS1"/>